<sequence>MKSFTCIIFWGILLICNACTDENETNNGVITDLYNGVPLNVQAIITGFENSPGFGKPSTRTFVADEHLKTKFADGDSIGVFAVKGGAIVDGIDNIPLIYNASGRNWNSVENGKTLYWYDGISYVAYYPYRKNITIDASEDMDKIIASLVGNEKLQPAQDQSSPEKHVSSDLMIAIGVLDTNLSSIILSFPFHHQFTLLVLHPQAYIGCFAPVDAGFVYHKESRILRTDSAAINVDLNGITPYRIDSLKYCAIVLPQENAQISGKYRTTNGRDGTDTQINYSGSSIAFASGKCYMLKVISPVPGIGSTERKLYPGDFIFQNEEEQRIEVYPGDGELENDGKIYDYGNAIGMVITCDPNKMTDEKCNEKGWKHAYVMGLKNLGIGRWGRMGRLETGITPMTKDDEDLEKNMNGYSETEQMLSNYAEDVLDSCRSFKLINDYRVTAAVPEGLKLKRSPWFIPSIGQWFDMLVNICGKSPRAFQNNTGNGLNDTEWGRETLDKLTEQLFKVASPLPEFTGDRRLGFSCSSQYDKNRNWMLLWHIDDPGFPTWSRICLQGYSKAASWNVRPFFAF</sequence>
<dbReference type="CDD" id="cd13120">
    <property type="entry name" value="BF2867_like_N"/>
    <property type="match status" value="1"/>
</dbReference>
<organism evidence="1 2">
    <name type="scientific">Jilunia laotingensis</name>
    <dbReference type="NCBI Taxonomy" id="2763675"/>
    <lineage>
        <taxon>Bacteria</taxon>
        <taxon>Pseudomonadati</taxon>
        <taxon>Bacteroidota</taxon>
        <taxon>Bacteroidia</taxon>
        <taxon>Bacteroidales</taxon>
        <taxon>Bacteroidaceae</taxon>
        <taxon>Jilunia</taxon>
    </lineage>
</organism>
<dbReference type="Gene3D" id="2.60.40.3570">
    <property type="match status" value="1"/>
</dbReference>
<gene>
    <name evidence="1" type="ORF">H8744_09145</name>
</gene>
<comment type="caution">
    <text evidence="1">The sequence shown here is derived from an EMBL/GenBank/DDBJ whole genome shotgun (WGS) entry which is preliminary data.</text>
</comment>
<dbReference type="InterPro" id="IPR025049">
    <property type="entry name" value="Mfa-like_1"/>
</dbReference>
<keyword evidence="2" id="KW-1185">Reference proteome</keyword>
<evidence type="ECO:0000313" key="2">
    <source>
        <dbReference type="Proteomes" id="UP000651085"/>
    </source>
</evidence>
<dbReference type="RefSeq" id="WP_262434548.1">
    <property type="nucleotide sequence ID" value="NZ_JACRTF010000001.1"/>
</dbReference>
<dbReference type="Pfam" id="PF13149">
    <property type="entry name" value="Mfa_like_1"/>
    <property type="match status" value="1"/>
</dbReference>
<dbReference type="AlphaFoldDB" id="A0A926F7C6"/>
<proteinExistence type="predicted"/>
<evidence type="ECO:0000313" key="1">
    <source>
        <dbReference type="EMBL" id="MBC8593407.1"/>
    </source>
</evidence>
<reference evidence="1" key="1">
    <citation type="submission" date="2020-08" db="EMBL/GenBank/DDBJ databases">
        <title>Genome public.</title>
        <authorList>
            <person name="Liu C."/>
            <person name="Sun Q."/>
        </authorList>
    </citation>
    <scope>NUCLEOTIDE SEQUENCE</scope>
    <source>
        <strain evidence="1">N12</strain>
    </source>
</reference>
<dbReference type="Gene3D" id="2.60.40.2620">
    <property type="entry name" value="Fimbrillin-like"/>
    <property type="match status" value="1"/>
</dbReference>
<dbReference type="Proteomes" id="UP000651085">
    <property type="component" value="Unassembled WGS sequence"/>
</dbReference>
<dbReference type="EMBL" id="JACRTF010000001">
    <property type="protein sequence ID" value="MBC8593407.1"/>
    <property type="molecule type" value="Genomic_DNA"/>
</dbReference>
<accession>A0A926F7C6</accession>
<dbReference type="InterPro" id="IPR042278">
    <property type="entry name" value="Mfa-like_1_N"/>
</dbReference>
<name>A0A926F7C6_9BACT</name>
<protein>
    <submittedName>
        <fullName evidence="1">Fimbrillin family protein</fullName>
    </submittedName>
</protein>